<accession>R4UB18</accession>
<dbReference type="AlphaFoldDB" id="R4UB18"/>
<organism evidence="2 3">
    <name type="scientific">Spiroplasma chrysopicola DF-1</name>
    <dbReference type="NCBI Taxonomy" id="1276227"/>
    <lineage>
        <taxon>Bacteria</taxon>
        <taxon>Bacillati</taxon>
        <taxon>Mycoplasmatota</taxon>
        <taxon>Mollicutes</taxon>
        <taxon>Entomoplasmatales</taxon>
        <taxon>Spiroplasmataceae</taxon>
        <taxon>Spiroplasma</taxon>
    </lineage>
</organism>
<feature type="transmembrane region" description="Helical" evidence="1">
    <location>
        <begin position="42"/>
        <end position="66"/>
    </location>
</feature>
<keyword evidence="3" id="KW-1185">Reference proteome</keyword>
<dbReference type="EMBL" id="CP005077">
    <property type="protein sequence ID" value="AGM25099.1"/>
    <property type="molecule type" value="Genomic_DNA"/>
</dbReference>
<feature type="transmembrane region" description="Helical" evidence="1">
    <location>
        <begin position="151"/>
        <end position="173"/>
    </location>
</feature>
<dbReference type="KEGG" id="scr:SCHRY_v1c05210"/>
<reference evidence="2 3" key="1">
    <citation type="journal article" date="2013" name="Genome Biol. Evol.">
        <title>Complete genomes of two dipteran-associated spiroplasmas provided insights into the origin, dynamics, and impacts of viral invasion in spiroplasma.</title>
        <authorList>
            <person name="Ku C."/>
            <person name="Lo W.S."/>
            <person name="Chen L.L."/>
            <person name="Kuo C.H."/>
        </authorList>
    </citation>
    <scope>NUCLEOTIDE SEQUENCE [LARGE SCALE GENOMIC DNA]</scope>
    <source>
        <strain evidence="2 3">DF-1</strain>
    </source>
</reference>
<dbReference type="PATRIC" id="fig|1276227.3.peg.522"/>
<dbReference type="RefSeq" id="WP_016338924.1">
    <property type="nucleotide sequence ID" value="NC_021280.1"/>
</dbReference>
<feature type="transmembrane region" description="Helical" evidence="1">
    <location>
        <begin position="14"/>
        <end position="35"/>
    </location>
</feature>
<evidence type="ECO:0000313" key="2">
    <source>
        <dbReference type="EMBL" id="AGM25099.1"/>
    </source>
</evidence>
<keyword evidence="1" id="KW-0812">Transmembrane</keyword>
<dbReference type="OrthoDB" id="389134at2"/>
<evidence type="ECO:0000256" key="1">
    <source>
        <dbReference type="SAM" id="Phobius"/>
    </source>
</evidence>
<evidence type="ECO:0000313" key="3">
    <source>
        <dbReference type="Proteomes" id="UP000013964"/>
    </source>
</evidence>
<sequence length="213" mass="25500">MIEKNSNCGVTFKLIFEIAIIALLSSFTFVLNLVFRFLPGFNFLPFMVIITTIVFRYNIALGIINISSMLQFLLAEAMIEMVFIMLLFNLYGILIFILRKYLIRWWWILIILMPVLILGMRLTNYLVWLLIYNVSTANVLFLKNTLKDDILFTLYLILPFTLYPLFWRVLMLYQNKWPFIFNKFFLTVKRVNLYQRKQNNKNILKQKGVPYEE</sequence>
<dbReference type="Proteomes" id="UP000013964">
    <property type="component" value="Chromosome"/>
</dbReference>
<feature type="transmembrane region" description="Helical" evidence="1">
    <location>
        <begin position="78"/>
        <end position="98"/>
    </location>
</feature>
<evidence type="ECO:0008006" key="4">
    <source>
        <dbReference type="Google" id="ProtNLM"/>
    </source>
</evidence>
<keyword evidence="1" id="KW-1133">Transmembrane helix</keyword>
<protein>
    <recommendedName>
        <fullName evidence="4">Rod shape-determining protein MreD</fullName>
    </recommendedName>
</protein>
<name>R4UB18_9MOLU</name>
<gene>
    <name evidence="2" type="ORF">SCHRY_v1c05210</name>
</gene>
<dbReference type="HOGENOM" id="CLU_1293652_0_0_14"/>
<proteinExistence type="predicted"/>
<keyword evidence="1" id="KW-0472">Membrane</keyword>
<feature type="transmembrane region" description="Helical" evidence="1">
    <location>
        <begin position="105"/>
        <end position="131"/>
    </location>
</feature>